<name>A0A0D1ZFM8_EXOME</name>
<dbReference type="GeneID" id="27321801"/>
<evidence type="ECO:0000313" key="2">
    <source>
        <dbReference type="EMBL" id="KIV92684.1"/>
    </source>
</evidence>
<organism evidence="2 3">
    <name type="scientific">Exophiala mesophila</name>
    <name type="common">Black yeast-like fungus</name>
    <dbReference type="NCBI Taxonomy" id="212818"/>
    <lineage>
        <taxon>Eukaryota</taxon>
        <taxon>Fungi</taxon>
        <taxon>Dikarya</taxon>
        <taxon>Ascomycota</taxon>
        <taxon>Pezizomycotina</taxon>
        <taxon>Eurotiomycetes</taxon>
        <taxon>Chaetothyriomycetidae</taxon>
        <taxon>Chaetothyriales</taxon>
        <taxon>Herpotrichiellaceae</taxon>
        <taxon>Exophiala</taxon>
    </lineage>
</organism>
<dbReference type="AlphaFoldDB" id="A0A0D1ZFM8"/>
<protein>
    <submittedName>
        <fullName evidence="2">Uncharacterized protein</fullName>
    </submittedName>
</protein>
<proteinExistence type="predicted"/>
<dbReference type="EMBL" id="KN847522">
    <property type="protein sequence ID" value="KIV92684.1"/>
    <property type="molecule type" value="Genomic_DNA"/>
</dbReference>
<accession>A0A0D1ZFM8</accession>
<dbReference type="Proteomes" id="UP000054302">
    <property type="component" value="Unassembled WGS sequence"/>
</dbReference>
<evidence type="ECO:0000256" key="1">
    <source>
        <dbReference type="SAM" id="MobiDB-lite"/>
    </source>
</evidence>
<sequence length="175" mass="19539">MSSNIPEEELLFFPEEPQRSGYEGTPPPPTPGHLPWDVVRDSIAAELERQTNVLDLIPADVREYITSAHDAISQHSNSNSNPNVKYALTLSKPINNPDSVVEGEYTNVIAANLGVLNHIRRHYFKVLQRIQDQWIQSGNLQGAANEVVYFIDNNGCLCMAVHGDSLLYKVITVEE</sequence>
<dbReference type="RefSeq" id="XP_016224258.1">
    <property type="nucleotide sequence ID" value="XM_016368470.1"/>
</dbReference>
<evidence type="ECO:0000313" key="3">
    <source>
        <dbReference type="Proteomes" id="UP000054302"/>
    </source>
</evidence>
<reference evidence="2 3" key="1">
    <citation type="submission" date="2015-01" db="EMBL/GenBank/DDBJ databases">
        <title>The Genome Sequence of Exophiala mesophila CBS40295.</title>
        <authorList>
            <consortium name="The Broad Institute Genomics Platform"/>
            <person name="Cuomo C."/>
            <person name="de Hoog S."/>
            <person name="Gorbushina A."/>
            <person name="Stielow B."/>
            <person name="Teixiera M."/>
            <person name="Abouelleil A."/>
            <person name="Chapman S.B."/>
            <person name="Priest M."/>
            <person name="Young S.K."/>
            <person name="Wortman J."/>
            <person name="Nusbaum C."/>
            <person name="Birren B."/>
        </authorList>
    </citation>
    <scope>NUCLEOTIDE SEQUENCE [LARGE SCALE GENOMIC DNA]</scope>
    <source>
        <strain evidence="2 3">CBS 40295</strain>
    </source>
</reference>
<keyword evidence="3" id="KW-1185">Reference proteome</keyword>
<dbReference type="OrthoDB" id="10353079at2759"/>
<feature type="region of interest" description="Disordered" evidence="1">
    <location>
        <begin position="13"/>
        <end position="34"/>
    </location>
</feature>
<dbReference type="VEuPathDB" id="FungiDB:PV10_03956"/>
<gene>
    <name evidence="2" type="ORF">PV10_03956</name>
</gene>
<dbReference type="HOGENOM" id="CLU_1532556_0_0_1"/>